<reference evidence="2" key="1">
    <citation type="journal article" date="2019" name="Int. J. Syst. Evol. Microbiol.">
        <title>The Global Catalogue of Microorganisms (GCM) 10K type strain sequencing project: providing services to taxonomists for standard genome sequencing and annotation.</title>
        <authorList>
            <consortium name="The Broad Institute Genomics Platform"/>
            <consortium name="The Broad Institute Genome Sequencing Center for Infectious Disease"/>
            <person name="Wu L."/>
            <person name="Ma J."/>
        </authorList>
    </citation>
    <scope>NUCLEOTIDE SEQUENCE [LARGE SCALE GENOMIC DNA]</scope>
    <source>
        <strain evidence="2">JCM 16950</strain>
    </source>
</reference>
<keyword evidence="2" id="KW-1185">Reference proteome</keyword>
<gene>
    <name evidence="1" type="ORF">GCM10022240_15880</name>
</gene>
<evidence type="ECO:0000313" key="1">
    <source>
        <dbReference type="EMBL" id="GAA3764407.1"/>
    </source>
</evidence>
<comment type="caution">
    <text evidence="1">The sequence shown here is derived from an EMBL/GenBank/DDBJ whole genome shotgun (WGS) entry which is preliminary data.</text>
</comment>
<dbReference type="RefSeq" id="WP_344782326.1">
    <property type="nucleotide sequence ID" value="NZ_BAABAF010000005.1"/>
</dbReference>
<sequence>MQVAFTYDEATLIALPGPAAPPAQTDAWARAAAARLADRHADGAVDVDALIDVLAHAQARAAADPSTNLLVFEPVTRAWAPARFTLVERELDAAEQRRFLQPAAILPPQRRLCATEGLGLGCSVTVLDEQGRGRVAWLFVVPGLTFVAALDPLAAPAVLPAAASVESTLATIRIDDRRRAASAAFDARAFVYPEPTEDLAWRA</sequence>
<organism evidence="1 2">
    <name type="scientific">Microbacterium kribbense</name>
    <dbReference type="NCBI Taxonomy" id="433645"/>
    <lineage>
        <taxon>Bacteria</taxon>
        <taxon>Bacillati</taxon>
        <taxon>Actinomycetota</taxon>
        <taxon>Actinomycetes</taxon>
        <taxon>Micrococcales</taxon>
        <taxon>Microbacteriaceae</taxon>
        <taxon>Microbacterium</taxon>
    </lineage>
</organism>
<proteinExistence type="predicted"/>
<name>A0ABP7GH55_9MICO</name>
<protein>
    <submittedName>
        <fullName evidence="1">Uncharacterized protein</fullName>
    </submittedName>
</protein>
<dbReference type="Proteomes" id="UP001500540">
    <property type="component" value="Unassembled WGS sequence"/>
</dbReference>
<evidence type="ECO:0000313" key="2">
    <source>
        <dbReference type="Proteomes" id="UP001500540"/>
    </source>
</evidence>
<accession>A0ABP7GH55</accession>
<dbReference type="EMBL" id="BAABAF010000005">
    <property type="protein sequence ID" value="GAA3764407.1"/>
    <property type="molecule type" value="Genomic_DNA"/>
</dbReference>